<keyword evidence="2" id="KW-1185">Reference proteome</keyword>
<comment type="caution">
    <text evidence="1">The sequence shown here is derived from an EMBL/GenBank/DDBJ whole genome shotgun (WGS) entry which is preliminary data.</text>
</comment>
<protein>
    <submittedName>
        <fullName evidence="1">Uncharacterized protein</fullName>
    </submittedName>
</protein>
<proteinExistence type="predicted"/>
<dbReference type="EMBL" id="JAOZYB010000354">
    <property type="protein sequence ID" value="MEB3966249.1"/>
    <property type="molecule type" value="Genomic_DNA"/>
</dbReference>
<name>A0ABU6CNF3_9ACTN</name>
<gene>
    <name evidence="1" type="ORF">OKJ48_39395</name>
</gene>
<dbReference type="RefSeq" id="WP_324775331.1">
    <property type="nucleotide sequence ID" value="NZ_BAAATS010000057.1"/>
</dbReference>
<dbReference type="Proteomes" id="UP001352223">
    <property type="component" value="Unassembled WGS sequence"/>
</dbReference>
<reference evidence="1 2" key="1">
    <citation type="submission" date="2022-10" db="EMBL/GenBank/DDBJ databases">
        <authorList>
            <person name="Xie J."/>
            <person name="Shen N."/>
        </authorList>
    </citation>
    <scope>NUCLEOTIDE SEQUENCE [LARGE SCALE GENOMIC DNA]</scope>
    <source>
        <strain evidence="1 2">DSM 41681</strain>
    </source>
</reference>
<evidence type="ECO:0000313" key="1">
    <source>
        <dbReference type="EMBL" id="MEB3966249.1"/>
    </source>
</evidence>
<organism evidence="1 2">
    <name type="scientific">Streptomyces kunmingensis</name>
    <dbReference type="NCBI Taxonomy" id="68225"/>
    <lineage>
        <taxon>Bacteria</taxon>
        <taxon>Bacillati</taxon>
        <taxon>Actinomycetota</taxon>
        <taxon>Actinomycetes</taxon>
        <taxon>Kitasatosporales</taxon>
        <taxon>Streptomycetaceae</taxon>
        <taxon>Streptomyces</taxon>
    </lineage>
</organism>
<evidence type="ECO:0000313" key="2">
    <source>
        <dbReference type="Proteomes" id="UP001352223"/>
    </source>
</evidence>
<accession>A0ABU6CNF3</accession>
<sequence>MTDMPARLRRGDHEWASFPADEHIPAPAIQAVTDFINLRVRGEEAEEQRSLATRKLSEATAKDRAALDEHVLNGGSASTFTYENTAAAKKAIVDAEADADALKRVIGPAYLKAAAALQDVIPQGKEQAAQLIEQGRQAYTAAIGALAETRRAYLEGVGLMYFWECLHSRGECVGNAGYGDQINMARGPITRVDAEIFKVLHSDAQAHTRLPGQQQNTTTL</sequence>